<dbReference type="AlphaFoldDB" id="A0A290XDU1"/>
<evidence type="ECO:0000259" key="2">
    <source>
        <dbReference type="Pfam" id="PF03711"/>
    </source>
</evidence>
<feature type="domain" description="Orn/Lys/Arg decarboxylase C-terminal" evidence="2">
    <location>
        <begin position="91"/>
        <end position="137"/>
    </location>
</feature>
<proteinExistence type="predicted"/>
<gene>
    <name evidence="3" type="ORF">CNR27_07480</name>
</gene>
<name>A0A290XDU1_9GAMM</name>
<sequence>MAHLVCGCATGWATDMAQVLSRAPRRWSSPRAAPAIADSPQAVPGGVRLPLTPASAWHAGRPLLRARAGARRRSSTRSSAGRLAPLPSQRLRVPYSPGIPMAIPGWRLGKPDDPILRSLHIARAQNERLSGLESDVHSPIIDSSEDPPSYTVELLKL</sequence>
<dbReference type="InterPro" id="IPR036633">
    <property type="entry name" value="Prn/Lys/Arg_de-COase_C_sf"/>
</dbReference>
<dbReference type="KEGG" id="lum:CNR27_07480"/>
<dbReference type="EMBL" id="CP023406">
    <property type="protein sequence ID" value="ATD67300.1"/>
    <property type="molecule type" value="Genomic_DNA"/>
</dbReference>
<dbReference type="SUPFAM" id="SSF55904">
    <property type="entry name" value="Ornithine decarboxylase C-terminal domain"/>
    <property type="match status" value="1"/>
</dbReference>
<evidence type="ECO:0000256" key="1">
    <source>
        <dbReference type="SAM" id="MobiDB-lite"/>
    </source>
</evidence>
<organism evidence="3 4">
    <name type="scientific">Luteimonas chenhongjianii</name>
    <dbReference type="NCBI Taxonomy" id="2006110"/>
    <lineage>
        <taxon>Bacteria</taxon>
        <taxon>Pseudomonadati</taxon>
        <taxon>Pseudomonadota</taxon>
        <taxon>Gammaproteobacteria</taxon>
        <taxon>Lysobacterales</taxon>
        <taxon>Lysobacteraceae</taxon>
        <taxon>Luteimonas</taxon>
    </lineage>
</organism>
<keyword evidence="4" id="KW-1185">Reference proteome</keyword>
<protein>
    <recommendedName>
        <fullName evidence="2">Orn/Lys/Arg decarboxylase C-terminal domain-containing protein</fullName>
    </recommendedName>
</protein>
<accession>A0A290XDU1</accession>
<evidence type="ECO:0000313" key="4">
    <source>
        <dbReference type="Proteomes" id="UP000218968"/>
    </source>
</evidence>
<dbReference type="InterPro" id="IPR008286">
    <property type="entry name" value="Prn/Lys/Arg_de-COase_C"/>
</dbReference>
<feature type="region of interest" description="Disordered" evidence="1">
    <location>
        <begin position="66"/>
        <end position="88"/>
    </location>
</feature>
<reference evidence="4" key="1">
    <citation type="submission" date="2017-09" db="EMBL/GenBank/DDBJ databases">
        <title>Luteimonas liuhanmingii sp.nov., isolated from the intestinal contents of Tibetan Plateau Pika in Yushu, Qinghai Province, China.</title>
        <authorList>
            <person name="Gui Z."/>
        </authorList>
    </citation>
    <scope>NUCLEOTIDE SEQUENCE [LARGE SCALE GENOMIC DNA]</scope>
    <source>
        <strain evidence="4">100111</strain>
    </source>
</reference>
<dbReference type="Gene3D" id="3.90.100.10">
    <property type="entry name" value="Orn/Lys/Arg decarboxylase, C-terminal domain"/>
    <property type="match status" value="1"/>
</dbReference>
<dbReference type="Proteomes" id="UP000218968">
    <property type="component" value="Chromosome"/>
</dbReference>
<evidence type="ECO:0000313" key="3">
    <source>
        <dbReference type="EMBL" id="ATD67300.1"/>
    </source>
</evidence>
<dbReference type="GO" id="GO:0003824">
    <property type="term" value="F:catalytic activity"/>
    <property type="evidence" value="ECO:0007669"/>
    <property type="project" value="InterPro"/>
</dbReference>
<dbReference type="Pfam" id="PF03711">
    <property type="entry name" value="OKR_DC_1_C"/>
    <property type="match status" value="1"/>
</dbReference>